<evidence type="ECO:0000313" key="4">
    <source>
        <dbReference type="Proteomes" id="UP000236161"/>
    </source>
</evidence>
<dbReference type="Proteomes" id="UP000236161">
    <property type="component" value="Unassembled WGS sequence"/>
</dbReference>
<sequence length="114" mass="12981">MSGVWVFKNGVVRLVENPGGRQGSDGHGGSSSGSRRKVLVYVPTNEIINSYEMLERKLNELGWERYRSDSTLLQLHKRSSVHLISLPPDFSRFSTVHMYDIVVKSRNDFEVRDA</sequence>
<evidence type="ECO:0000256" key="2">
    <source>
        <dbReference type="SAM" id="MobiDB-lite"/>
    </source>
</evidence>
<evidence type="ECO:0000256" key="1">
    <source>
        <dbReference type="ARBA" id="ARBA00008013"/>
    </source>
</evidence>
<organism evidence="3 4">
    <name type="scientific">Apostasia shenzhenica</name>
    <dbReference type="NCBI Taxonomy" id="1088818"/>
    <lineage>
        <taxon>Eukaryota</taxon>
        <taxon>Viridiplantae</taxon>
        <taxon>Streptophyta</taxon>
        <taxon>Embryophyta</taxon>
        <taxon>Tracheophyta</taxon>
        <taxon>Spermatophyta</taxon>
        <taxon>Magnoliopsida</taxon>
        <taxon>Liliopsida</taxon>
        <taxon>Asparagales</taxon>
        <taxon>Orchidaceae</taxon>
        <taxon>Apostasioideae</taxon>
        <taxon>Apostasia</taxon>
    </lineage>
</organism>
<comment type="similarity">
    <text evidence="1">Belongs to the FPF1 family.</text>
</comment>
<dbReference type="InterPro" id="IPR039274">
    <property type="entry name" value="FPF1"/>
</dbReference>
<dbReference type="AlphaFoldDB" id="A0A2I0BCB3"/>
<feature type="compositionally biased region" description="Gly residues" evidence="2">
    <location>
        <begin position="20"/>
        <end position="31"/>
    </location>
</feature>
<gene>
    <name evidence="3" type="ORF">AXF42_Ash005765</name>
</gene>
<accession>A0A2I0BCB3</accession>
<feature type="region of interest" description="Disordered" evidence="2">
    <location>
        <begin position="17"/>
        <end position="36"/>
    </location>
</feature>
<name>A0A2I0BCB3_9ASPA</name>
<dbReference type="OrthoDB" id="612242at2759"/>
<evidence type="ECO:0000313" key="3">
    <source>
        <dbReference type="EMBL" id="PKA65431.1"/>
    </source>
</evidence>
<dbReference type="EMBL" id="KZ451895">
    <property type="protein sequence ID" value="PKA65431.1"/>
    <property type="molecule type" value="Genomic_DNA"/>
</dbReference>
<protein>
    <submittedName>
        <fullName evidence="3">Flowering-promoting factor 1-like protein 3</fullName>
    </submittedName>
</protein>
<keyword evidence="4" id="KW-1185">Reference proteome</keyword>
<proteinExistence type="inferred from homology"/>
<reference evidence="3 4" key="1">
    <citation type="journal article" date="2017" name="Nature">
        <title>The Apostasia genome and the evolution of orchids.</title>
        <authorList>
            <person name="Zhang G.Q."/>
            <person name="Liu K.W."/>
            <person name="Li Z."/>
            <person name="Lohaus R."/>
            <person name="Hsiao Y.Y."/>
            <person name="Niu S.C."/>
            <person name="Wang J.Y."/>
            <person name="Lin Y.C."/>
            <person name="Xu Q."/>
            <person name="Chen L.J."/>
            <person name="Yoshida K."/>
            <person name="Fujiwara S."/>
            <person name="Wang Z.W."/>
            <person name="Zhang Y.Q."/>
            <person name="Mitsuda N."/>
            <person name="Wang M."/>
            <person name="Liu G.H."/>
            <person name="Pecoraro L."/>
            <person name="Huang H.X."/>
            <person name="Xiao X.J."/>
            <person name="Lin M."/>
            <person name="Wu X.Y."/>
            <person name="Wu W.L."/>
            <person name="Chen Y.Y."/>
            <person name="Chang S.B."/>
            <person name="Sakamoto S."/>
            <person name="Ohme-Takagi M."/>
            <person name="Yagi M."/>
            <person name="Zeng S.J."/>
            <person name="Shen C.Y."/>
            <person name="Yeh C.M."/>
            <person name="Luo Y.B."/>
            <person name="Tsai W.C."/>
            <person name="Van de Peer Y."/>
            <person name="Liu Z.J."/>
        </authorList>
    </citation>
    <scope>NUCLEOTIDE SEQUENCE [LARGE SCALE GENOMIC DNA]</scope>
    <source>
        <strain evidence="4">cv. Shenzhen</strain>
        <tissue evidence="3">Stem</tissue>
    </source>
</reference>
<dbReference type="PANTHER" id="PTHR33433">
    <property type="entry name" value="FLOWERING-PROMOTING FACTOR 1-LIKE PROTEIN 1"/>
    <property type="match status" value="1"/>
</dbReference>
<dbReference type="GO" id="GO:0009909">
    <property type="term" value="P:regulation of flower development"/>
    <property type="evidence" value="ECO:0007669"/>
    <property type="project" value="InterPro"/>
</dbReference>
<dbReference type="STRING" id="1088818.A0A2I0BCB3"/>